<organism evidence="2">
    <name type="scientific">uncultured Caudovirales phage</name>
    <dbReference type="NCBI Taxonomy" id="2100421"/>
    <lineage>
        <taxon>Viruses</taxon>
        <taxon>Duplodnaviria</taxon>
        <taxon>Heunggongvirae</taxon>
        <taxon>Uroviricota</taxon>
        <taxon>Caudoviricetes</taxon>
        <taxon>Peduoviridae</taxon>
        <taxon>Maltschvirus</taxon>
        <taxon>Maltschvirus maltsch</taxon>
    </lineage>
</organism>
<protein>
    <submittedName>
        <fullName evidence="2">Uncharacterized protein</fullName>
    </submittedName>
</protein>
<reference evidence="2" key="1">
    <citation type="submission" date="2020-04" db="EMBL/GenBank/DDBJ databases">
        <authorList>
            <person name="Chiriac C."/>
            <person name="Salcher M."/>
            <person name="Ghai R."/>
            <person name="Kavagutti S V."/>
        </authorList>
    </citation>
    <scope>NUCLEOTIDE SEQUENCE</scope>
</reference>
<name>A0A6J5M0N8_9CAUD</name>
<sequence length="203" mass="22637">MIWVNETKGGGLVTFTSKEAALRNVSPHDVRIAVKYEEDEMSDAPERIWVDGNQDWDSGSWGLDKEFPADVEYVRADRIEQLVATNEALTAQVDLHNDRAEINLSSAITYRERAEAAEFERDALTAKVARLKGALTQIAEEASVPVHTWKNGINFKKMYEGWRKIATKRIDIARAALAAVSETHKIKSSKAAPPYGLEGEGHE</sequence>
<proteinExistence type="predicted"/>
<gene>
    <name evidence="2" type="ORF">UFOVP343_39</name>
</gene>
<evidence type="ECO:0000256" key="1">
    <source>
        <dbReference type="SAM" id="Coils"/>
    </source>
</evidence>
<dbReference type="EMBL" id="LR796358">
    <property type="protein sequence ID" value="CAB4139073.1"/>
    <property type="molecule type" value="Genomic_DNA"/>
</dbReference>
<evidence type="ECO:0000313" key="2">
    <source>
        <dbReference type="EMBL" id="CAB4139073.1"/>
    </source>
</evidence>
<feature type="coiled-coil region" evidence="1">
    <location>
        <begin position="79"/>
        <end position="141"/>
    </location>
</feature>
<accession>A0A6J5M0N8</accession>
<keyword evidence="1" id="KW-0175">Coiled coil</keyword>